<proteinExistence type="predicted"/>
<evidence type="ECO:0000313" key="1">
    <source>
        <dbReference type="EMBL" id="MDF3832234.1"/>
    </source>
</evidence>
<name>A0ABT6AI08_9BURK</name>
<comment type="caution">
    <text evidence="1">The sequence shown here is derived from an EMBL/GenBank/DDBJ whole genome shotgun (WGS) entry which is preliminary data.</text>
</comment>
<keyword evidence="2" id="KW-1185">Reference proteome</keyword>
<gene>
    <name evidence="1" type="ORF">P3W85_04605</name>
</gene>
<protein>
    <submittedName>
        <fullName evidence="1">Uncharacterized protein</fullName>
    </submittedName>
</protein>
<organism evidence="1 2">
    <name type="scientific">Cupriavidus basilensis</name>
    <dbReference type="NCBI Taxonomy" id="68895"/>
    <lineage>
        <taxon>Bacteria</taxon>
        <taxon>Pseudomonadati</taxon>
        <taxon>Pseudomonadota</taxon>
        <taxon>Betaproteobacteria</taxon>
        <taxon>Burkholderiales</taxon>
        <taxon>Burkholderiaceae</taxon>
        <taxon>Cupriavidus</taxon>
    </lineage>
</organism>
<dbReference type="RefSeq" id="WP_276263890.1">
    <property type="nucleotide sequence ID" value="NZ_JARJLM010000080.1"/>
</dbReference>
<reference evidence="1 2" key="1">
    <citation type="submission" date="2023-03" db="EMBL/GenBank/DDBJ databases">
        <title>Draft assemblies of triclosan tolerant bacteria isolated from returned activated sludge.</title>
        <authorList>
            <person name="Van Hamelsveld S."/>
        </authorList>
    </citation>
    <scope>NUCLEOTIDE SEQUENCE [LARGE SCALE GENOMIC DNA]</scope>
    <source>
        <strain evidence="1 2">GW210010_S58</strain>
    </source>
</reference>
<accession>A0ABT6AI08</accession>
<dbReference type="Proteomes" id="UP001216674">
    <property type="component" value="Unassembled WGS sequence"/>
</dbReference>
<sequence length="207" mass="23121">MMSYIRCVFVIFLIGIISAGNSVAKFDSNVTENLSKIKEYCRYALGDRISSAVKGAEKISAADSIVIVFDADFSPKKRNISAKLTFGCNLVPQAVDSNDQYMKRDQPKTAKEEIELEDSGGRYGRNVVWERPYRGANIAGTVAYVNSVSGDRVKIRVPDFLLVCPNQPGLTCFSLEIDKEISLTKAEQEWFVMILGDIRYLSPENRN</sequence>
<evidence type="ECO:0000313" key="2">
    <source>
        <dbReference type="Proteomes" id="UP001216674"/>
    </source>
</evidence>
<dbReference type="EMBL" id="JARJLM010000080">
    <property type="protein sequence ID" value="MDF3832234.1"/>
    <property type="molecule type" value="Genomic_DNA"/>
</dbReference>